<dbReference type="PANTHER" id="PTHR36435">
    <property type="entry name" value="SLR1288 PROTEIN"/>
    <property type="match status" value="1"/>
</dbReference>
<feature type="transmembrane region" description="Helical" evidence="1">
    <location>
        <begin position="249"/>
        <end position="269"/>
    </location>
</feature>
<dbReference type="Pfam" id="PF02517">
    <property type="entry name" value="Rce1-like"/>
    <property type="match status" value="1"/>
</dbReference>
<dbReference type="EMBL" id="AMEP01000106">
    <property type="protein sequence ID" value="EKX98911.1"/>
    <property type="molecule type" value="Genomic_DNA"/>
</dbReference>
<feature type="transmembrane region" description="Helical" evidence="1">
    <location>
        <begin position="91"/>
        <end position="112"/>
    </location>
</feature>
<dbReference type="PATRIC" id="fig|1127699.3.peg.1682"/>
<dbReference type="AlphaFoldDB" id="L1N6U6"/>
<keyword evidence="3" id="KW-0378">Hydrolase</keyword>
<evidence type="ECO:0000313" key="3">
    <source>
        <dbReference type="EMBL" id="EKX98911.1"/>
    </source>
</evidence>
<name>L1N6U6_9BACT</name>
<sequence>MSKKNKEILNVLWYLVVFVLIQLGVTYATLFIEMALHPQTDADLNTSIKNLLSNDTTLVLISVIGSVLTIALFVWRKWVVLSRTYLRSNPWFTLLWVVFLGLGSILPLQWIYEQLNISLSMEMEEMFKSIMGNRWGYLALGILAPLAEEMVFRGAILRTLLNYFNGRMYWIPIIVSALLFGLVHGNMAQLLNAFLIGILLGWMYYRTESIVPGIVLHWVNNTVAYTMYKLMPQMNDGKLIDFFHGNNRLMYMGLACSLLVFIPSLYQLYVRLRKADTP</sequence>
<dbReference type="InterPro" id="IPR052710">
    <property type="entry name" value="CAAX_protease"/>
</dbReference>
<proteinExistence type="predicted"/>
<keyword evidence="1" id="KW-1133">Transmembrane helix</keyword>
<dbReference type="GO" id="GO:0004175">
    <property type="term" value="F:endopeptidase activity"/>
    <property type="evidence" value="ECO:0007669"/>
    <property type="project" value="UniProtKB-ARBA"/>
</dbReference>
<evidence type="ECO:0000259" key="2">
    <source>
        <dbReference type="Pfam" id="PF02517"/>
    </source>
</evidence>
<keyword evidence="4" id="KW-1185">Reference proteome</keyword>
<gene>
    <name evidence="3" type="ORF">HMPREF9151_01826</name>
</gene>
<dbReference type="InterPro" id="IPR003675">
    <property type="entry name" value="Rce1/LyrA-like_dom"/>
</dbReference>
<feature type="transmembrane region" description="Helical" evidence="1">
    <location>
        <begin position="210"/>
        <end position="228"/>
    </location>
</feature>
<dbReference type="HOGENOM" id="CLU_066413_1_1_10"/>
<keyword evidence="1" id="KW-0472">Membrane</keyword>
<feature type="transmembrane region" description="Helical" evidence="1">
    <location>
        <begin position="56"/>
        <end position="79"/>
    </location>
</feature>
<keyword evidence="1" id="KW-0812">Transmembrane</keyword>
<organism evidence="3 4">
    <name type="scientific">Hoylesella saccharolytica F0055</name>
    <dbReference type="NCBI Taxonomy" id="1127699"/>
    <lineage>
        <taxon>Bacteria</taxon>
        <taxon>Pseudomonadati</taxon>
        <taxon>Bacteroidota</taxon>
        <taxon>Bacteroidia</taxon>
        <taxon>Bacteroidales</taxon>
        <taxon>Prevotellaceae</taxon>
        <taxon>Hoylesella</taxon>
    </lineage>
</organism>
<protein>
    <submittedName>
        <fullName evidence="3">CAAX amino terminal protease family protein</fullName>
    </submittedName>
</protein>
<comment type="caution">
    <text evidence="3">The sequence shown here is derived from an EMBL/GenBank/DDBJ whole genome shotgun (WGS) entry which is preliminary data.</text>
</comment>
<dbReference type="STRING" id="1127699.HMPREF9151_01826"/>
<feature type="transmembrane region" description="Helical" evidence="1">
    <location>
        <begin position="132"/>
        <end position="152"/>
    </location>
</feature>
<evidence type="ECO:0000256" key="1">
    <source>
        <dbReference type="SAM" id="Phobius"/>
    </source>
</evidence>
<keyword evidence="3" id="KW-0645">Protease</keyword>
<dbReference type="OrthoDB" id="158986at2"/>
<dbReference type="GO" id="GO:0006508">
    <property type="term" value="P:proteolysis"/>
    <property type="evidence" value="ECO:0007669"/>
    <property type="project" value="UniProtKB-KW"/>
</dbReference>
<feature type="transmembrane region" description="Helical" evidence="1">
    <location>
        <begin position="173"/>
        <end position="204"/>
    </location>
</feature>
<evidence type="ECO:0000313" key="4">
    <source>
        <dbReference type="Proteomes" id="UP000010433"/>
    </source>
</evidence>
<accession>L1N6U6</accession>
<dbReference type="Proteomes" id="UP000010433">
    <property type="component" value="Unassembled WGS sequence"/>
</dbReference>
<dbReference type="GO" id="GO:0080120">
    <property type="term" value="P:CAAX-box protein maturation"/>
    <property type="evidence" value="ECO:0007669"/>
    <property type="project" value="UniProtKB-ARBA"/>
</dbReference>
<dbReference type="RefSeq" id="WP_009163134.1">
    <property type="nucleotide sequence ID" value="NZ_KB291007.1"/>
</dbReference>
<feature type="domain" description="CAAX prenyl protease 2/Lysostaphin resistance protein A-like" evidence="2">
    <location>
        <begin position="135"/>
        <end position="223"/>
    </location>
</feature>
<dbReference type="PANTHER" id="PTHR36435:SF1">
    <property type="entry name" value="CAAX AMINO TERMINAL PROTEASE FAMILY PROTEIN"/>
    <property type="match status" value="1"/>
</dbReference>
<reference evidence="3 4" key="1">
    <citation type="submission" date="2012-05" db="EMBL/GenBank/DDBJ databases">
        <authorList>
            <person name="Weinstock G."/>
            <person name="Sodergren E."/>
            <person name="Lobos E.A."/>
            <person name="Fulton L."/>
            <person name="Fulton R."/>
            <person name="Courtney L."/>
            <person name="Fronick C."/>
            <person name="O'Laughlin M."/>
            <person name="Godfrey J."/>
            <person name="Wilson R.M."/>
            <person name="Miner T."/>
            <person name="Farmer C."/>
            <person name="Delehaunty K."/>
            <person name="Cordes M."/>
            <person name="Minx P."/>
            <person name="Tomlinson C."/>
            <person name="Chen J."/>
            <person name="Wollam A."/>
            <person name="Pepin K.H."/>
            <person name="Bhonagiri V."/>
            <person name="Zhang X."/>
            <person name="Suruliraj S."/>
            <person name="Warren W."/>
            <person name="Mitreva M."/>
            <person name="Mardis E.R."/>
            <person name="Wilson R.K."/>
        </authorList>
    </citation>
    <scope>NUCLEOTIDE SEQUENCE [LARGE SCALE GENOMIC DNA]</scope>
    <source>
        <strain evidence="3 4">F0055</strain>
    </source>
</reference>
<feature type="transmembrane region" description="Helical" evidence="1">
    <location>
        <begin position="12"/>
        <end position="36"/>
    </location>
</feature>